<dbReference type="PANTHER" id="PTHR21505:SF8">
    <property type="entry name" value="DPT-YFP REPRESSOR BY OVEREXPRESSION, ISOFORM D-RELATED"/>
    <property type="match status" value="1"/>
</dbReference>
<proteinExistence type="predicted"/>
<sequence>MSSLLGFFRAQRSKCKKSVGTGKGTTEIFVSKWFAFERMKFLLDKDQPNCTLDTETREMDDGEVTDLNESLTEEENVTKSDNNVTQPNDLNAEETVDSPNGTAAEKPVHGKTSSRIAKEPQIFPKKRKVNEDPKVAEAYKIMKEAQARSSRREKAEDRFDIYGQHIASKLRTYSKRAEIMVEHAINNILFEADLGNYDGPSSGSSFQQHSLVSLPLPSPATSQYTSYSDPLTNTSATESSQPSNNMDTSGYNIPTAQNLFATFNPITYTLEQPTNTSQ</sequence>
<dbReference type="OrthoDB" id="7408914at2759"/>
<evidence type="ECO:0000256" key="1">
    <source>
        <dbReference type="SAM" id="MobiDB-lite"/>
    </source>
</evidence>
<keyword evidence="3" id="KW-1185">Reference proteome</keyword>
<dbReference type="AlphaFoldDB" id="A0A9P0LWQ5"/>
<name>A0A9P0LWQ5_ACAOB</name>
<evidence type="ECO:0000313" key="2">
    <source>
        <dbReference type="EMBL" id="CAH2003166.1"/>
    </source>
</evidence>
<comment type="caution">
    <text evidence="2">The sequence shown here is derived from an EMBL/GenBank/DDBJ whole genome shotgun (WGS) entry which is preliminary data.</text>
</comment>
<feature type="compositionally biased region" description="Polar residues" evidence="1">
    <location>
        <begin position="79"/>
        <end position="89"/>
    </location>
</feature>
<evidence type="ECO:0000313" key="3">
    <source>
        <dbReference type="Proteomes" id="UP001152888"/>
    </source>
</evidence>
<dbReference type="EMBL" id="CAKOFQ010007531">
    <property type="protein sequence ID" value="CAH2003166.1"/>
    <property type="molecule type" value="Genomic_DNA"/>
</dbReference>
<dbReference type="Proteomes" id="UP001152888">
    <property type="component" value="Unassembled WGS sequence"/>
</dbReference>
<gene>
    <name evidence="2" type="ORF">ACAOBT_LOCUS27230</name>
</gene>
<reference evidence="2" key="1">
    <citation type="submission" date="2022-03" db="EMBL/GenBank/DDBJ databases">
        <authorList>
            <person name="Sayadi A."/>
        </authorList>
    </citation>
    <scope>NUCLEOTIDE SEQUENCE</scope>
</reference>
<accession>A0A9P0LWQ5</accession>
<dbReference type="PANTHER" id="PTHR21505">
    <property type="entry name" value="MADF DOMAIN-CONTAINING PROTEIN-RELATED"/>
    <property type="match status" value="1"/>
</dbReference>
<protein>
    <submittedName>
        <fullName evidence="2">Uncharacterized protein</fullName>
    </submittedName>
</protein>
<feature type="region of interest" description="Disordered" evidence="1">
    <location>
        <begin position="71"/>
        <end position="130"/>
    </location>
</feature>
<organism evidence="2 3">
    <name type="scientific">Acanthoscelides obtectus</name>
    <name type="common">Bean weevil</name>
    <name type="synonym">Bruchus obtectus</name>
    <dbReference type="NCBI Taxonomy" id="200917"/>
    <lineage>
        <taxon>Eukaryota</taxon>
        <taxon>Metazoa</taxon>
        <taxon>Ecdysozoa</taxon>
        <taxon>Arthropoda</taxon>
        <taxon>Hexapoda</taxon>
        <taxon>Insecta</taxon>
        <taxon>Pterygota</taxon>
        <taxon>Neoptera</taxon>
        <taxon>Endopterygota</taxon>
        <taxon>Coleoptera</taxon>
        <taxon>Polyphaga</taxon>
        <taxon>Cucujiformia</taxon>
        <taxon>Chrysomeloidea</taxon>
        <taxon>Chrysomelidae</taxon>
        <taxon>Bruchinae</taxon>
        <taxon>Bruchini</taxon>
        <taxon>Acanthoscelides</taxon>
    </lineage>
</organism>
<feature type="region of interest" description="Disordered" evidence="1">
    <location>
        <begin position="222"/>
        <end position="251"/>
    </location>
</feature>